<keyword evidence="3" id="KW-1185">Reference proteome</keyword>
<dbReference type="EMBL" id="JAAOAS010000435">
    <property type="protein sequence ID" value="KAF5576263.1"/>
    <property type="molecule type" value="Genomic_DNA"/>
</dbReference>
<dbReference type="AlphaFoldDB" id="A0A8H5NTD5"/>
<sequence>MDAMAKTVANLATAAAKLQREHNDLNLEPVNDMNSTPAQYITDEIFHHRPNFQGSDGLRRSRVTAGCIFEGYVYPHGGRYMHLEGFVGITGDNAGRPSKRKVGG</sequence>
<evidence type="ECO:0000313" key="3">
    <source>
        <dbReference type="Proteomes" id="UP000546213"/>
    </source>
</evidence>
<proteinExistence type="predicted"/>
<comment type="caution">
    <text evidence="2">The sequence shown here is derived from an EMBL/GenBank/DDBJ whole genome shotgun (WGS) entry which is preliminary data.</text>
</comment>
<protein>
    <submittedName>
        <fullName evidence="2">Uncharacterized protein</fullName>
    </submittedName>
</protein>
<reference evidence="2 3" key="1">
    <citation type="submission" date="2020-05" db="EMBL/GenBank/DDBJ databases">
        <title>Identification and distribution of gene clusters putatively required for synthesis of sphingolipid metabolism inhibitors in phylogenetically diverse species of the filamentous fungus Fusarium.</title>
        <authorList>
            <person name="Kim H.-S."/>
            <person name="Busman M."/>
            <person name="Brown D.W."/>
            <person name="Divon H."/>
            <person name="Uhlig S."/>
            <person name="Proctor R.H."/>
        </authorList>
    </citation>
    <scope>NUCLEOTIDE SEQUENCE [LARGE SCALE GENOMIC DNA]</scope>
    <source>
        <strain evidence="2 3">NRRL 36939</strain>
    </source>
</reference>
<name>A0A8H5NTD5_9HYPO</name>
<evidence type="ECO:0000313" key="2">
    <source>
        <dbReference type="EMBL" id="KAF5576263.1"/>
    </source>
</evidence>
<organism evidence="2 3">
    <name type="scientific">Fusarium pseudocircinatum</name>
    <dbReference type="NCBI Taxonomy" id="56676"/>
    <lineage>
        <taxon>Eukaryota</taxon>
        <taxon>Fungi</taxon>
        <taxon>Dikarya</taxon>
        <taxon>Ascomycota</taxon>
        <taxon>Pezizomycotina</taxon>
        <taxon>Sordariomycetes</taxon>
        <taxon>Hypocreomycetidae</taxon>
        <taxon>Hypocreales</taxon>
        <taxon>Nectriaceae</taxon>
        <taxon>Fusarium</taxon>
        <taxon>Fusarium fujikuroi species complex</taxon>
    </lineage>
</organism>
<gene>
    <name evidence="2" type="ORF">FPCIR_12692</name>
</gene>
<keyword evidence="1" id="KW-0175">Coiled coil</keyword>
<feature type="coiled-coil region" evidence="1">
    <location>
        <begin position="1"/>
        <end position="28"/>
    </location>
</feature>
<evidence type="ECO:0000256" key="1">
    <source>
        <dbReference type="SAM" id="Coils"/>
    </source>
</evidence>
<dbReference type="Proteomes" id="UP000546213">
    <property type="component" value="Unassembled WGS sequence"/>
</dbReference>
<accession>A0A8H5NTD5</accession>